<keyword evidence="2" id="KW-0732">Signal</keyword>
<feature type="compositionally biased region" description="Low complexity" evidence="1">
    <location>
        <begin position="252"/>
        <end position="266"/>
    </location>
</feature>
<evidence type="ECO:0000256" key="2">
    <source>
        <dbReference type="SAM" id="SignalP"/>
    </source>
</evidence>
<dbReference type="AlphaFoldDB" id="A0A5C5VIA6"/>
<organism evidence="3 4">
    <name type="scientific">Posidoniimonas corsicana</name>
    <dbReference type="NCBI Taxonomy" id="1938618"/>
    <lineage>
        <taxon>Bacteria</taxon>
        <taxon>Pseudomonadati</taxon>
        <taxon>Planctomycetota</taxon>
        <taxon>Planctomycetia</taxon>
        <taxon>Pirellulales</taxon>
        <taxon>Lacipirellulaceae</taxon>
        <taxon>Posidoniimonas</taxon>
    </lineage>
</organism>
<dbReference type="RefSeq" id="WP_197531389.1">
    <property type="nucleotide sequence ID" value="NZ_SIHJ01000001.1"/>
</dbReference>
<comment type="caution">
    <text evidence="3">The sequence shown here is derived from an EMBL/GenBank/DDBJ whole genome shotgun (WGS) entry which is preliminary data.</text>
</comment>
<name>A0A5C5VIA6_9BACT</name>
<proteinExistence type="predicted"/>
<feature type="region of interest" description="Disordered" evidence="1">
    <location>
        <begin position="246"/>
        <end position="298"/>
    </location>
</feature>
<evidence type="ECO:0000313" key="3">
    <source>
        <dbReference type="EMBL" id="TWT37737.1"/>
    </source>
</evidence>
<accession>A0A5C5VIA6</accession>
<feature type="signal peptide" evidence="2">
    <location>
        <begin position="1"/>
        <end position="23"/>
    </location>
</feature>
<dbReference type="Proteomes" id="UP000316714">
    <property type="component" value="Unassembled WGS sequence"/>
</dbReference>
<gene>
    <name evidence="3" type="ORF">KOR34_27000</name>
</gene>
<keyword evidence="4" id="KW-1185">Reference proteome</keyword>
<dbReference type="EMBL" id="SIHJ01000001">
    <property type="protein sequence ID" value="TWT37737.1"/>
    <property type="molecule type" value="Genomic_DNA"/>
</dbReference>
<feature type="compositionally biased region" description="Basic and acidic residues" evidence="1">
    <location>
        <begin position="277"/>
        <end position="291"/>
    </location>
</feature>
<sequence length="298" mass="30133" precursor="true">MVSRLLLGVLTIAGLLITGAAHAADSAKAPATVNPPAEIDLFDAIESGDVDVKFVAKSDREAKIIIANKTKNPVALKLPEAFAGVPVAAQFGGGGGGLGGGGFGGGGGGGAQSVGGGLGGGGGGLGGGGGAFSIPAEKVAKLDVAVLCLEHGKRDPSSSKPYEIRPVDQVVDRPEVVELLTAFGTGKLDHGAAQAAVWNLNNDLSWTELAQKLTGTARSSVRNRYFTSQQINAAMAYAKESTRLANERRSSASESSLASSYSASESTVQVESEFGTSDEKPADSAEEKADESTDDAAE</sequence>
<evidence type="ECO:0000313" key="4">
    <source>
        <dbReference type="Proteomes" id="UP000316714"/>
    </source>
</evidence>
<feature type="chain" id="PRO_5022745540" evidence="2">
    <location>
        <begin position="24"/>
        <end position="298"/>
    </location>
</feature>
<reference evidence="3 4" key="1">
    <citation type="submission" date="2019-02" db="EMBL/GenBank/DDBJ databases">
        <title>Deep-cultivation of Planctomycetes and their phenomic and genomic characterization uncovers novel biology.</title>
        <authorList>
            <person name="Wiegand S."/>
            <person name="Jogler M."/>
            <person name="Boedeker C."/>
            <person name="Pinto D."/>
            <person name="Vollmers J."/>
            <person name="Rivas-Marin E."/>
            <person name="Kohn T."/>
            <person name="Peeters S.H."/>
            <person name="Heuer A."/>
            <person name="Rast P."/>
            <person name="Oberbeckmann S."/>
            <person name="Bunk B."/>
            <person name="Jeske O."/>
            <person name="Meyerdierks A."/>
            <person name="Storesund J.E."/>
            <person name="Kallscheuer N."/>
            <person name="Luecker S."/>
            <person name="Lage O.M."/>
            <person name="Pohl T."/>
            <person name="Merkel B.J."/>
            <person name="Hornburger P."/>
            <person name="Mueller R.-W."/>
            <person name="Bruemmer F."/>
            <person name="Labrenz M."/>
            <person name="Spormann A.M."/>
            <person name="Op Den Camp H."/>
            <person name="Overmann J."/>
            <person name="Amann R."/>
            <person name="Jetten M.S.M."/>
            <person name="Mascher T."/>
            <person name="Medema M.H."/>
            <person name="Devos D.P."/>
            <person name="Kaster A.-K."/>
            <person name="Ovreas L."/>
            <person name="Rohde M."/>
            <person name="Galperin M.Y."/>
            <person name="Jogler C."/>
        </authorList>
    </citation>
    <scope>NUCLEOTIDE SEQUENCE [LARGE SCALE GENOMIC DNA]</scope>
    <source>
        <strain evidence="3 4">KOR34</strain>
    </source>
</reference>
<protein>
    <submittedName>
        <fullName evidence="3">Uncharacterized protein</fullName>
    </submittedName>
</protein>
<evidence type="ECO:0000256" key="1">
    <source>
        <dbReference type="SAM" id="MobiDB-lite"/>
    </source>
</evidence>